<reference evidence="1 2" key="2">
    <citation type="journal article" date="2011" name="J. Bacteriol.">
        <title>Complete genome sequence of a carbon monoxide-utilizing acetogen, Eubacterium limosum KIST612.</title>
        <authorList>
            <person name="Roh H."/>
            <person name="Ko H.J."/>
            <person name="Kim D."/>
            <person name="Choi D.G."/>
            <person name="Park S."/>
            <person name="Kim S."/>
            <person name="Chang I.S."/>
            <person name="Choi I.G."/>
        </authorList>
    </citation>
    <scope>NUCLEOTIDE SEQUENCE [LARGE SCALE GENOMIC DNA]</scope>
    <source>
        <strain evidence="1 2">KIST612</strain>
    </source>
</reference>
<dbReference type="KEGG" id="elm:ELI_1378"/>
<accession>E3GL73</accession>
<protein>
    <submittedName>
        <fullName evidence="1">Uncharacterized protein</fullName>
    </submittedName>
</protein>
<sequence length="38" mass="4225">MNKSKITALSFCLRDSPENRGYTFGALLKETLQSFVAS</sequence>
<gene>
    <name evidence="1" type="ordered locus">ELI_1378</name>
</gene>
<name>E3GL73_9FIRM</name>
<dbReference type="EMBL" id="CP002273">
    <property type="protein sequence ID" value="ADO36364.1"/>
    <property type="molecule type" value="Genomic_DNA"/>
</dbReference>
<evidence type="ECO:0000313" key="2">
    <source>
        <dbReference type="Proteomes" id="UP000006873"/>
    </source>
</evidence>
<keyword evidence="2" id="KW-1185">Reference proteome</keyword>
<dbReference type="HOGENOM" id="CLU_3328043_0_0_9"/>
<dbReference type="Proteomes" id="UP000006873">
    <property type="component" value="Chromosome"/>
</dbReference>
<proteinExistence type="predicted"/>
<evidence type="ECO:0000313" key="1">
    <source>
        <dbReference type="EMBL" id="ADO36364.1"/>
    </source>
</evidence>
<dbReference type="AlphaFoldDB" id="E3GL73"/>
<organism evidence="1 2">
    <name type="scientific">Eubacterium callanderi</name>
    <dbReference type="NCBI Taxonomy" id="53442"/>
    <lineage>
        <taxon>Bacteria</taxon>
        <taxon>Bacillati</taxon>
        <taxon>Bacillota</taxon>
        <taxon>Clostridia</taxon>
        <taxon>Eubacteriales</taxon>
        <taxon>Eubacteriaceae</taxon>
        <taxon>Eubacterium</taxon>
    </lineage>
</organism>
<reference key="1">
    <citation type="submission" date="2010-09" db="EMBL/GenBank/DDBJ databases">
        <authorList>
            <person name="Roh H."/>
            <person name="Ko H.-J."/>
            <person name="Kim D."/>
            <person name="Choi D.G."/>
            <person name="Park S."/>
            <person name="Kim S."/>
            <person name="Kim K.H."/>
            <person name="Chang I.S."/>
            <person name="Choi I.-G."/>
        </authorList>
    </citation>
    <scope>NUCLEOTIDE SEQUENCE</scope>
    <source>
        <strain>KIST612</strain>
    </source>
</reference>